<dbReference type="Proteomes" id="UP000642180">
    <property type="component" value="Unassembled WGS sequence"/>
</dbReference>
<feature type="compositionally biased region" description="Basic and acidic residues" evidence="1">
    <location>
        <begin position="65"/>
        <end position="83"/>
    </location>
</feature>
<name>A0A8J3AQP2_9BURK</name>
<feature type="region of interest" description="Disordered" evidence="1">
    <location>
        <begin position="65"/>
        <end position="97"/>
    </location>
</feature>
<comment type="caution">
    <text evidence="2">The sequence shown here is derived from an EMBL/GenBank/DDBJ whole genome shotgun (WGS) entry which is preliminary data.</text>
</comment>
<gene>
    <name evidence="2" type="ORF">GCM10008066_06570</name>
</gene>
<sequence>MYANRDGITLAPAQRRGWQRTVDSCRHTRLACEINGQFVDDKVELGTAQNRRGTLADFSFASEHVKNRDGKASHHTAGDKALDKTPPTQTGRWDDER</sequence>
<evidence type="ECO:0000313" key="2">
    <source>
        <dbReference type="EMBL" id="GGI16959.1"/>
    </source>
</evidence>
<proteinExistence type="predicted"/>
<evidence type="ECO:0000256" key="1">
    <source>
        <dbReference type="SAM" id="MobiDB-lite"/>
    </source>
</evidence>
<dbReference type="EMBL" id="BMDI01000001">
    <property type="protein sequence ID" value="GGI16959.1"/>
    <property type="molecule type" value="Genomic_DNA"/>
</dbReference>
<accession>A0A8J3AQP2</accession>
<evidence type="ECO:0000313" key="3">
    <source>
        <dbReference type="Proteomes" id="UP000642180"/>
    </source>
</evidence>
<dbReference type="AlphaFoldDB" id="A0A8J3AQP2"/>
<organism evidence="2 3">
    <name type="scientific">Oxalicibacterium faecigallinarum</name>
    <dbReference type="NCBI Taxonomy" id="573741"/>
    <lineage>
        <taxon>Bacteria</taxon>
        <taxon>Pseudomonadati</taxon>
        <taxon>Pseudomonadota</taxon>
        <taxon>Betaproteobacteria</taxon>
        <taxon>Burkholderiales</taxon>
        <taxon>Oxalobacteraceae</taxon>
        <taxon>Oxalicibacterium</taxon>
    </lineage>
</organism>
<keyword evidence="3" id="KW-1185">Reference proteome</keyword>
<protein>
    <submittedName>
        <fullName evidence="2">Uncharacterized protein</fullName>
    </submittedName>
</protein>
<reference evidence="3" key="1">
    <citation type="journal article" date="2019" name="Int. J. Syst. Evol. Microbiol.">
        <title>The Global Catalogue of Microorganisms (GCM) 10K type strain sequencing project: providing services to taxonomists for standard genome sequencing and annotation.</title>
        <authorList>
            <consortium name="The Broad Institute Genomics Platform"/>
            <consortium name="The Broad Institute Genome Sequencing Center for Infectious Disease"/>
            <person name="Wu L."/>
            <person name="Ma J."/>
        </authorList>
    </citation>
    <scope>NUCLEOTIDE SEQUENCE [LARGE SCALE GENOMIC DNA]</scope>
    <source>
        <strain evidence="3">CCM 2767</strain>
    </source>
</reference>